<keyword evidence="1" id="KW-0732">Signal</keyword>
<accession>A0A4Q1CNZ3</accession>
<proteinExistence type="predicted"/>
<evidence type="ECO:0000259" key="2">
    <source>
        <dbReference type="Pfam" id="PF20142"/>
    </source>
</evidence>
<comment type="caution">
    <text evidence="3">The sequence shown here is derived from an EMBL/GenBank/DDBJ whole genome shotgun (WGS) entry which is preliminary data.</text>
</comment>
<organism evidence="3 4">
    <name type="scientific">Lacibacter luteus</name>
    <dbReference type="NCBI Taxonomy" id="2508719"/>
    <lineage>
        <taxon>Bacteria</taxon>
        <taxon>Pseudomonadati</taxon>
        <taxon>Bacteroidota</taxon>
        <taxon>Chitinophagia</taxon>
        <taxon>Chitinophagales</taxon>
        <taxon>Chitinophagaceae</taxon>
        <taxon>Lacibacter</taxon>
    </lineage>
</organism>
<feature type="domain" description="L,D-transpeptidase scaffold" evidence="2">
    <location>
        <begin position="81"/>
        <end position="168"/>
    </location>
</feature>
<feature type="signal peptide" evidence="1">
    <location>
        <begin position="1"/>
        <end position="24"/>
    </location>
</feature>
<gene>
    <name evidence="3" type="ORF">ESA94_07460</name>
</gene>
<name>A0A4Q1CNZ3_9BACT</name>
<sequence>MLHKTLYPILFCASLIILTLPACKSSNGKNNGQVVDTIPKKQPADITLPGNFSTQTQLKFDSTAIPAFFTQYPRLQVYEKELLSFYQHRNYAYAWFDQNGILEQAGNLYNKIENISDEGVSASLIYHNEFHALMDNDSTESFTGQPNSTIELMLTAQYFFYAKTIWTGL</sequence>
<evidence type="ECO:0000256" key="1">
    <source>
        <dbReference type="SAM" id="SignalP"/>
    </source>
</evidence>
<keyword evidence="4" id="KW-1185">Reference proteome</keyword>
<evidence type="ECO:0000313" key="3">
    <source>
        <dbReference type="EMBL" id="RXK62826.1"/>
    </source>
</evidence>
<dbReference type="AlphaFoldDB" id="A0A4Q1CNZ3"/>
<dbReference type="OrthoDB" id="1496250at2"/>
<dbReference type="InterPro" id="IPR045380">
    <property type="entry name" value="LD_TPept_scaffold_dom"/>
</dbReference>
<feature type="chain" id="PRO_5020476985" description="L,D-transpeptidase scaffold domain-containing protein" evidence="1">
    <location>
        <begin position="25"/>
        <end position="169"/>
    </location>
</feature>
<evidence type="ECO:0000313" key="4">
    <source>
        <dbReference type="Proteomes" id="UP000290204"/>
    </source>
</evidence>
<protein>
    <recommendedName>
        <fullName evidence="2">L,D-transpeptidase scaffold domain-containing protein</fullName>
    </recommendedName>
</protein>
<dbReference type="Proteomes" id="UP000290204">
    <property type="component" value="Unassembled WGS sequence"/>
</dbReference>
<dbReference type="EMBL" id="SDHW01000001">
    <property type="protein sequence ID" value="RXK62826.1"/>
    <property type="molecule type" value="Genomic_DNA"/>
</dbReference>
<dbReference type="RefSeq" id="WP_129130196.1">
    <property type="nucleotide sequence ID" value="NZ_SDHW01000001.1"/>
</dbReference>
<reference evidence="3 4" key="1">
    <citation type="submission" date="2019-01" db="EMBL/GenBank/DDBJ databases">
        <title>Lacibacter sp. strain TTM-7.</title>
        <authorList>
            <person name="Chen W.-M."/>
        </authorList>
    </citation>
    <scope>NUCLEOTIDE SEQUENCE [LARGE SCALE GENOMIC DNA]</scope>
    <source>
        <strain evidence="3 4">TTM-7</strain>
    </source>
</reference>
<dbReference type="Pfam" id="PF20142">
    <property type="entry name" value="Scaffold"/>
    <property type="match status" value="1"/>
</dbReference>